<evidence type="ECO:0000256" key="5">
    <source>
        <dbReference type="ARBA" id="ARBA00018810"/>
    </source>
</evidence>
<dbReference type="SFLD" id="SFLDG01082">
    <property type="entry name" value="B12-binding_domain_containing"/>
    <property type="match status" value="1"/>
</dbReference>
<dbReference type="InterPro" id="IPR006466">
    <property type="entry name" value="MiaB-like_arc_euk"/>
</dbReference>
<dbReference type="InterPro" id="IPR058240">
    <property type="entry name" value="rSAM_sf"/>
</dbReference>
<dbReference type="InterPro" id="IPR005839">
    <property type="entry name" value="Methylthiotransferase"/>
</dbReference>
<dbReference type="AlphaFoldDB" id="A0AAV9XTR3"/>
<keyword evidence="8" id="KW-0949">S-adenosyl-L-methionine</keyword>
<keyword evidence="12" id="KW-0411">Iron-sulfur</keyword>
<evidence type="ECO:0000313" key="19">
    <source>
        <dbReference type="EMBL" id="KAK6588081.1"/>
    </source>
</evidence>
<evidence type="ECO:0000256" key="4">
    <source>
        <dbReference type="ARBA" id="ARBA00013273"/>
    </source>
</evidence>
<evidence type="ECO:0000256" key="3">
    <source>
        <dbReference type="ARBA" id="ARBA00008616"/>
    </source>
</evidence>
<comment type="function">
    <text evidence="2">Catalyzes the methylthiolation of N6-threonylcarbamoyladenosine (t(6)A), leading to the formation of 2-methylthio-N6-threonylcarbamoyladenosine (ms(2)t(6)A) at position 37 in tRNAs that read codons beginning with adenine.</text>
</comment>
<comment type="catalytic activity">
    <reaction evidence="14">
        <text>N(6)-L-threonylcarbamoyladenosine(37) in tRNA + (sulfur carrier)-SH + AH2 + 2 S-adenosyl-L-methionine = 2-methylsulfanyl-N(6)-L-threonylcarbamoyladenosine(37) in tRNA + (sulfur carrier)-H + 5'-deoxyadenosine + L-methionine + A + S-adenosyl-L-homocysteine + 2 H(+)</text>
        <dbReference type="Rhea" id="RHEA:37075"/>
        <dbReference type="Rhea" id="RHEA-COMP:10163"/>
        <dbReference type="Rhea" id="RHEA-COMP:11092"/>
        <dbReference type="Rhea" id="RHEA-COMP:14737"/>
        <dbReference type="Rhea" id="RHEA-COMP:14739"/>
        <dbReference type="ChEBI" id="CHEBI:13193"/>
        <dbReference type="ChEBI" id="CHEBI:15378"/>
        <dbReference type="ChEBI" id="CHEBI:17319"/>
        <dbReference type="ChEBI" id="CHEBI:17499"/>
        <dbReference type="ChEBI" id="CHEBI:29917"/>
        <dbReference type="ChEBI" id="CHEBI:57844"/>
        <dbReference type="ChEBI" id="CHEBI:57856"/>
        <dbReference type="ChEBI" id="CHEBI:59789"/>
        <dbReference type="ChEBI" id="CHEBI:64428"/>
        <dbReference type="ChEBI" id="CHEBI:74418"/>
        <dbReference type="ChEBI" id="CHEBI:74420"/>
        <dbReference type="EC" id="2.8.4.5"/>
    </reaction>
</comment>
<comment type="caution">
    <text evidence="19">The sequence shown here is derived from an EMBL/GenBank/DDBJ whole genome shotgun (WGS) entry which is preliminary data.</text>
</comment>
<dbReference type="InterPro" id="IPR006638">
    <property type="entry name" value="Elp3/MiaA/NifB-like_rSAM"/>
</dbReference>
<evidence type="ECO:0000256" key="2">
    <source>
        <dbReference type="ARBA" id="ARBA00002399"/>
    </source>
</evidence>
<evidence type="ECO:0000256" key="9">
    <source>
        <dbReference type="ARBA" id="ARBA00022694"/>
    </source>
</evidence>
<keyword evidence="15" id="KW-0472">Membrane</keyword>
<dbReference type="GO" id="GO:0051539">
    <property type="term" value="F:4 iron, 4 sulfur cluster binding"/>
    <property type="evidence" value="ECO:0007669"/>
    <property type="project" value="UniProtKB-KW"/>
</dbReference>
<dbReference type="SUPFAM" id="SSF102114">
    <property type="entry name" value="Radical SAM enzymes"/>
    <property type="match status" value="1"/>
</dbReference>
<dbReference type="FunFam" id="3.80.30.20:FF:000002">
    <property type="entry name" value="threonylcarbamoyladenosine tRNA methylthiotransferase isoform X2"/>
    <property type="match status" value="1"/>
</dbReference>
<evidence type="ECO:0000256" key="1">
    <source>
        <dbReference type="ARBA" id="ARBA00001966"/>
    </source>
</evidence>
<dbReference type="InterPro" id="IPR020612">
    <property type="entry name" value="Methylthiotransferase_CS"/>
</dbReference>
<keyword evidence="15" id="KW-1133">Transmembrane helix</keyword>
<evidence type="ECO:0000259" key="16">
    <source>
        <dbReference type="PROSITE" id="PS50926"/>
    </source>
</evidence>
<evidence type="ECO:0000256" key="7">
    <source>
        <dbReference type="ARBA" id="ARBA00022679"/>
    </source>
</evidence>
<evidence type="ECO:0000256" key="6">
    <source>
        <dbReference type="ARBA" id="ARBA00022485"/>
    </source>
</evidence>
<evidence type="ECO:0000256" key="13">
    <source>
        <dbReference type="ARBA" id="ARBA00031213"/>
    </source>
</evidence>
<evidence type="ECO:0000256" key="8">
    <source>
        <dbReference type="ARBA" id="ARBA00022691"/>
    </source>
</evidence>
<dbReference type="PROSITE" id="PS50926">
    <property type="entry name" value="TRAM"/>
    <property type="match status" value="1"/>
</dbReference>
<dbReference type="EMBL" id="JAWDEY010000035">
    <property type="protein sequence ID" value="KAK6588081.1"/>
    <property type="molecule type" value="Genomic_DNA"/>
</dbReference>
<evidence type="ECO:0000259" key="18">
    <source>
        <dbReference type="PROSITE" id="PS51918"/>
    </source>
</evidence>
<keyword evidence="7" id="KW-0808">Transferase</keyword>
<evidence type="ECO:0000256" key="15">
    <source>
        <dbReference type="SAM" id="Phobius"/>
    </source>
</evidence>
<feature type="transmembrane region" description="Helical" evidence="15">
    <location>
        <begin position="7"/>
        <end position="26"/>
    </location>
</feature>
<dbReference type="Gene3D" id="3.80.30.20">
    <property type="entry name" value="tm_1862 like domain"/>
    <property type="match status" value="1"/>
</dbReference>
<keyword evidence="10" id="KW-0479">Metal-binding</keyword>
<reference evidence="19 20" key="1">
    <citation type="submission" date="2023-10" db="EMBL/GenBank/DDBJ databases">
        <title>Comparative genomics analysis reveals potential genetic determinants of host preference in Cryptosporidium xiaoi.</title>
        <authorList>
            <person name="Xiao L."/>
            <person name="Li J."/>
        </authorList>
    </citation>
    <scope>NUCLEOTIDE SEQUENCE [LARGE SCALE GENOMIC DNA]</scope>
    <source>
        <strain evidence="19 20">52996</strain>
    </source>
</reference>
<dbReference type="PROSITE" id="PS51918">
    <property type="entry name" value="RADICAL_SAM"/>
    <property type="match status" value="1"/>
</dbReference>
<evidence type="ECO:0000259" key="17">
    <source>
        <dbReference type="PROSITE" id="PS51449"/>
    </source>
</evidence>
<dbReference type="GO" id="GO:0046872">
    <property type="term" value="F:metal ion binding"/>
    <property type="evidence" value="ECO:0007669"/>
    <property type="project" value="UniProtKB-KW"/>
</dbReference>
<evidence type="ECO:0000256" key="14">
    <source>
        <dbReference type="ARBA" id="ARBA00051661"/>
    </source>
</evidence>
<dbReference type="PROSITE" id="PS51449">
    <property type="entry name" value="MTTASE_N"/>
    <property type="match status" value="1"/>
</dbReference>
<dbReference type="NCBIfam" id="TIGR01578">
    <property type="entry name" value="MiaB-like-B"/>
    <property type="match status" value="1"/>
</dbReference>
<dbReference type="SFLD" id="SFLDS00029">
    <property type="entry name" value="Radical_SAM"/>
    <property type="match status" value="1"/>
</dbReference>
<dbReference type="NCBIfam" id="TIGR00089">
    <property type="entry name" value="MiaB/RimO family radical SAM methylthiotransferase"/>
    <property type="match status" value="1"/>
</dbReference>
<dbReference type="EC" id="2.8.4.5" evidence="4"/>
<evidence type="ECO:0000256" key="12">
    <source>
        <dbReference type="ARBA" id="ARBA00023014"/>
    </source>
</evidence>
<dbReference type="Pfam" id="PF04055">
    <property type="entry name" value="Radical_SAM"/>
    <property type="match status" value="1"/>
</dbReference>
<dbReference type="InterPro" id="IPR007197">
    <property type="entry name" value="rSAM"/>
</dbReference>
<dbReference type="InterPro" id="IPR038135">
    <property type="entry name" value="Methylthiotransferase_N_sf"/>
</dbReference>
<name>A0AAV9XTR3_9CRYT</name>
<keyword evidence="9" id="KW-0819">tRNA processing</keyword>
<dbReference type="Proteomes" id="UP001311799">
    <property type="component" value="Unassembled WGS sequence"/>
</dbReference>
<dbReference type="Pfam" id="PF00919">
    <property type="entry name" value="UPF0004"/>
    <property type="match status" value="1"/>
</dbReference>
<proteinExistence type="inferred from homology"/>
<gene>
    <name evidence="19" type="ORF">RS030_7969</name>
</gene>
<keyword evidence="11" id="KW-0408">Iron</keyword>
<evidence type="ECO:0000313" key="20">
    <source>
        <dbReference type="Proteomes" id="UP001311799"/>
    </source>
</evidence>
<feature type="domain" description="Radical SAM core" evidence="18">
    <location>
        <begin position="242"/>
        <end position="472"/>
    </location>
</feature>
<dbReference type="InterPro" id="IPR002792">
    <property type="entry name" value="TRAM_dom"/>
</dbReference>
<dbReference type="GO" id="GO:0005783">
    <property type="term" value="C:endoplasmic reticulum"/>
    <property type="evidence" value="ECO:0007669"/>
    <property type="project" value="TreeGrafter"/>
</dbReference>
<comment type="similarity">
    <text evidence="3">Belongs to the methylthiotransferase family. CDKAL1 subfamily.</text>
</comment>
<accession>A0AAV9XTR3</accession>
<sequence>MTPDYSRVLKICTFIGATGVGIYFGWRLVNYNRSLNKQSIEYRKRKSDGELKCLNCSCSNDPESILYNEERKGRNDSGIVVKSQNMNEETKGAHIPGLAKIMIKNFGCNHNRSDSESMAGLLSEYGYTIVEDLDLCDLIVINSCTVKGPSQDSCMNSIESAKSKGKHIIVTGCVPQADIDLEFLKDVSILGVKYIHRIVEVVELTLQGNVVSLIPEKESKRLGYVIDPLEIALPPLMLPKVRKNPYIEIITVSVGCLGNCTYCKTKQSRGELGSYQIETILERVKKSLGEGIKQFWLTSEDIGAYGKDIGTNLSVLLREILKILPQDTMLRIGMTNPPYILDQIDEIVEILKHPNVFEFLHIPVQSGSNKILNVMRRDYSVEDFCLLVDSILRDIPFATIATDIICGFPGESDNDHLETVNLIKKYRFPVINISKFYPRPGTPAAKMKPVQNGVSKSRSLEVTTIFQSFNHNEYIFESLPQDKIVRVWFIENSEKSDHTIGHTKHYNKVLVARNDDLLGRSARVRITSAQKWHLEGLVIEN</sequence>
<dbReference type="Gene3D" id="3.40.50.12160">
    <property type="entry name" value="Methylthiotransferase, N-terminal domain"/>
    <property type="match status" value="1"/>
</dbReference>
<dbReference type="InterPro" id="IPR023404">
    <property type="entry name" value="rSAM_horseshoe"/>
</dbReference>
<keyword evidence="20" id="KW-1185">Reference proteome</keyword>
<dbReference type="PROSITE" id="PS01278">
    <property type="entry name" value="MTTASE_RADICAL"/>
    <property type="match status" value="1"/>
</dbReference>
<keyword evidence="15 19" id="KW-0812">Transmembrane</keyword>
<dbReference type="SMART" id="SM00729">
    <property type="entry name" value="Elp3"/>
    <property type="match status" value="1"/>
</dbReference>
<organism evidence="19 20">
    <name type="scientific">Cryptosporidium xiaoi</name>
    <dbReference type="NCBI Taxonomy" id="659607"/>
    <lineage>
        <taxon>Eukaryota</taxon>
        <taxon>Sar</taxon>
        <taxon>Alveolata</taxon>
        <taxon>Apicomplexa</taxon>
        <taxon>Conoidasida</taxon>
        <taxon>Coccidia</taxon>
        <taxon>Eucoccidiorida</taxon>
        <taxon>Eimeriorina</taxon>
        <taxon>Cryptosporidiidae</taxon>
        <taxon>Cryptosporidium</taxon>
    </lineage>
</organism>
<dbReference type="InterPro" id="IPR013848">
    <property type="entry name" value="Methylthiotransferase_N"/>
</dbReference>
<dbReference type="GO" id="GO:0035598">
    <property type="term" value="F:tRNA (N(6)-L-threonylcarbamoyladenosine(37)-C(2))-methylthiotransferase activity"/>
    <property type="evidence" value="ECO:0007669"/>
    <property type="project" value="UniProtKB-EC"/>
</dbReference>
<keyword evidence="6" id="KW-0004">4Fe-4S</keyword>
<dbReference type="CDD" id="cd01335">
    <property type="entry name" value="Radical_SAM"/>
    <property type="match status" value="1"/>
</dbReference>
<evidence type="ECO:0000256" key="11">
    <source>
        <dbReference type="ARBA" id="ARBA00023004"/>
    </source>
</evidence>
<comment type="cofactor">
    <cofactor evidence="1">
        <name>[4Fe-4S] cluster</name>
        <dbReference type="ChEBI" id="CHEBI:49883"/>
    </cofactor>
</comment>
<protein>
    <recommendedName>
        <fullName evidence="5">Threonylcarbamoyladenosine tRNA methylthiotransferase</fullName>
        <ecNumber evidence="4">2.8.4.5</ecNumber>
    </recommendedName>
    <alternativeName>
        <fullName evidence="13">tRNA-t(6)A37 methylthiotransferase</fullName>
    </alternativeName>
</protein>
<evidence type="ECO:0000256" key="10">
    <source>
        <dbReference type="ARBA" id="ARBA00022723"/>
    </source>
</evidence>
<dbReference type="PANTHER" id="PTHR11918:SF45">
    <property type="entry name" value="THREONYLCARBAMOYLADENOSINE TRNA METHYLTHIOTRANSFERASE"/>
    <property type="match status" value="1"/>
</dbReference>
<feature type="domain" description="TRAM" evidence="16">
    <location>
        <begin position="478"/>
        <end position="540"/>
    </location>
</feature>
<feature type="domain" description="MTTase N-terminal" evidence="17">
    <location>
        <begin position="99"/>
        <end position="207"/>
    </location>
</feature>
<dbReference type="PANTHER" id="PTHR11918">
    <property type="entry name" value="RADICAL SAM PROTEINS"/>
    <property type="match status" value="1"/>
</dbReference>